<dbReference type="PANTHER" id="PTHR21373">
    <property type="entry name" value="GLUCOSE REPRESSIBLE PROTEIN MAK10"/>
    <property type="match status" value="1"/>
</dbReference>
<keyword evidence="9" id="KW-1185">Reference proteome</keyword>
<comment type="caution">
    <text evidence="8">The sequence shown here is derived from an EMBL/GenBank/DDBJ whole genome shotgun (WGS) entry which is preliminary data.</text>
</comment>
<protein>
    <recommendedName>
        <fullName evidence="4">Protein MAK10 homolog</fullName>
    </recommendedName>
</protein>
<dbReference type="GO" id="GO:0031417">
    <property type="term" value="C:NatC complex"/>
    <property type="evidence" value="ECO:0007669"/>
    <property type="project" value="InterPro"/>
</dbReference>
<evidence type="ECO:0000313" key="9">
    <source>
        <dbReference type="Proteomes" id="UP001175271"/>
    </source>
</evidence>
<dbReference type="InterPro" id="IPR057982">
    <property type="entry name" value="TPR_NAA35"/>
</dbReference>
<feature type="domain" description="NAA35-like TPR repeats" evidence="7">
    <location>
        <begin position="621"/>
        <end position="1001"/>
    </location>
</feature>
<evidence type="ECO:0000259" key="7">
    <source>
        <dbReference type="Pfam" id="PF25789"/>
    </source>
</evidence>
<dbReference type="AlphaFoldDB" id="A0AA39HQN7"/>
<evidence type="ECO:0000256" key="4">
    <source>
        <dbReference type="ARBA" id="ARBA00030494"/>
    </source>
</evidence>
<gene>
    <name evidence="8" type="ORF">QR680_005047</name>
</gene>
<reference evidence="8" key="1">
    <citation type="submission" date="2023-06" db="EMBL/GenBank/DDBJ databases">
        <title>Genomic analysis of the entomopathogenic nematode Steinernema hermaphroditum.</title>
        <authorList>
            <person name="Schwarz E.M."/>
            <person name="Heppert J.K."/>
            <person name="Baniya A."/>
            <person name="Schwartz H.T."/>
            <person name="Tan C.-H."/>
            <person name="Antoshechkin I."/>
            <person name="Sternberg P.W."/>
            <person name="Goodrich-Blair H."/>
            <person name="Dillman A.R."/>
        </authorList>
    </citation>
    <scope>NUCLEOTIDE SEQUENCE</scope>
    <source>
        <strain evidence="8">PS9179</strain>
        <tissue evidence="8">Whole animal</tissue>
    </source>
</reference>
<dbReference type="EMBL" id="JAUCMV010000003">
    <property type="protein sequence ID" value="KAK0410290.1"/>
    <property type="molecule type" value="Genomic_DNA"/>
</dbReference>
<dbReference type="PANTHER" id="PTHR21373:SF0">
    <property type="entry name" value="N-ALPHA-ACETYLTRANSFERASE 35, NATC AUXILIARY SUBUNIT"/>
    <property type="match status" value="1"/>
</dbReference>
<name>A0AA39HQN7_9BILA</name>
<proteinExistence type="inferred from homology"/>
<dbReference type="Pfam" id="PF25789">
    <property type="entry name" value="TPR_NAA35"/>
    <property type="match status" value="1"/>
</dbReference>
<comment type="subcellular location">
    <subcellularLocation>
        <location evidence="1">Cytoplasm</location>
    </subcellularLocation>
</comment>
<feature type="compositionally biased region" description="Basic residues" evidence="5">
    <location>
        <begin position="1"/>
        <end position="11"/>
    </location>
</feature>
<feature type="domain" description="NAA35-like N-terminal" evidence="6">
    <location>
        <begin position="292"/>
        <end position="382"/>
    </location>
</feature>
<dbReference type="Pfam" id="PF04112">
    <property type="entry name" value="Mak10"/>
    <property type="match status" value="1"/>
</dbReference>
<feature type="region of interest" description="Disordered" evidence="5">
    <location>
        <begin position="1"/>
        <end position="30"/>
    </location>
</feature>
<comment type="similarity">
    <text evidence="2">Belongs to the MAK10 family.</text>
</comment>
<keyword evidence="3" id="KW-0963">Cytoplasm</keyword>
<sequence length="1030" mass="119365">MGDHRSRRREHRSSPVFEYSDENSSSRDQIREVEEGTAKNFAFERILAELKVNLHSELKKQVEIKQDKLLNHRDKDFIERRDKIRQEYKGRLEKIQAYKNLRNDQLDRIYIAEKSVLDKQLERNRREAVENIKRAIIEKKKNLLLEEMEANQQVATFITKGTDRMQQVLDGDKDSFIKVFGKGTAVPPNETNRPVVSGLNPTSIEEDLLLVAGAIEVAKEVAEWSVMAALDLDASLAEAMAAVNVNAQNVNNEEEQLAVGEPRKHIDLDQIPTRSLDITDRFERACRDLSVGQLVKASTFNPYEAMSAIEIMDQKMDVGMKKLELDSLSLQRAIETRRVTAESMPRNEMIATMDCTIAALASWLNGQSLDTSLFTNILLQDHTLVKDPSLKAFCKGILEVFQQFRDVITSAATFRDEDFLSHFYADVNLDTTGCVLDLMKEIRRLNKLIETKQKKNKPKDGKVYKSVSQPTELTCVRDRLEFVLEMLNVVRHFIGFESNESVSSSRSSSIVADSLKIETFRPNFTEAYDSCRNCGVLVMLMTETFKRFGLNPKRDQTQEEEEDDFSFEWLPSFNYDLNRRLLPAAFPRKRDLMSRVEGLTYFSKLFNLLLHIPMDQKNIVPDLNRLLEDVRIFSSAKDSCVLSRAFLQIVVIPSEQKVFGNFDMKDVVQEGMRAGVALNYIQDEAAQEQHIEKAIEDFITDASKCFISIIQIFGHNKARRRDMINECLEDLNVLLQEAADVDNVTLTYLMNKADTKNPKDVMDEVMPSLYGFVLHYAFNLIYYHFQLGFDLDLFEVYEYPYIFWYISRIMLQWFNVVDHRCRQLTDTNDKINDQLKKPVPDNTKNGKNKNKKKGKPKNPKPRELTNQEKRDAALRKLNLDYLSLHVEKKRLLNIFSEAILKAVVALQDSKQFYTPDNERHRFVSRMEKFQPIREVRIFTYDVYREFIGSLRPLQHRQLFAEAVVSFKQFVNVEPSNEVIRELVHCCKRNTVVLNVLANDAEFHEREIVYNFTNTDLDIIPVLHIQSQSRS</sequence>
<evidence type="ECO:0000256" key="2">
    <source>
        <dbReference type="ARBA" id="ARBA00006289"/>
    </source>
</evidence>
<evidence type="ECO:0000256" key="5">
    <source>
        <dbReference type="SAM" id="MobiDB-lite"/>
    </source>
</evidence>
<dbReference type="Proteomes" id="UP001175271">
    <property type="component" value="Unassembled WGS sequence"/>
</dbReference>
<dbReference type="InterPro" id="IPR057983">
    <property type="entry name" value="NAA35-like_N"/>
</dbReference>
<accession>A0AA39HQN7</accession>
<evidence type="ECO:0000259" key="6">
    <source>
        <dbReference type="Pfam" id="PF04112"/>
    </source>
</evidence>
<organism evidence="8 9">
    <name type="scientific">Steinernema hermaphroditum</name>
    <dbReference type="NCBI Taxonomy" id="289476"/>
    <lineage>
        <taxon>Eukaryota</taxon>
        <taxon>Metazoa</taxon>
        <taxon>Ecdysozoa</taxon>
        <taxon>Nematoda</taxon>
        <taxon>Chromadorea</taxon>
        <taxon>Rhabditida</taxon>
        <taxon>Tylenchina</taxon>
        <taxon>Panagrolaimomorpha</taxon>
        <taxon>Strongyloidoidea</taxon>
        <taxon>Steinernematidae</taxon>
        <taxon>Steinernema</taxon>
    </lineage>
</organism>
<evidence type="ECO:0000256" key="1">
    <source>
        <dbReference type="ARBA" id="ARBA00004496"/>
    </source>
</evidence>
<feature type="compositionally biased region" description="Basic residues" evidence="5">
    <location>
        <begin position="846"/>
        <end position="859"/>
    </location>
</feature>
<dbReference type="InterPro" id="IPR007244">
    <property type="entry name" value="Naa35_N"/>
</dbReference>
<evidence type="ECO:0000256" key="3">
    <source>
        <dbReference type="ARBA" id="ARBA00022490"/>
    </source>
</evidence>
<evidence type="ECO:0000313" key="8">
    <source>
        <dbReference type="EMBL" id="KAK0410290.1"/>
    </source>
</evidence>
<feature type="region of interest" description="Disordered" evidence="5">
    <location>
        <begin position="831"/>
        <end position="867"/>
    </location>
</feature>